<keyword evidence="2" id="KW-0812">Transmembrane</keyword>
<feature type="transmembrane region" description="Helical" evidence="2">
    <location>
        <begin position="43"/>
        <end position="62"/>
    </location>
</feature>
<keyword evidence="4" id="KW-1185">Reference proteome</keyword>
<feature type="compositionally biased region" description="Gly residues" evidence="1">
    <location>
        <begin position="100"/>
        <end position="124"/>
    </location>
</feature>
<dbReference type="EMBL" id="MWIH01000005">
    <property type="protein sequence ID" value="OQO92468.1"/>
    <property type="molecule type" value="Genomic_DNA"/>
</dbReference>
<evidence type="ECO:0000313" key="4">
    <source>
        <dbReference type="Proteomes" id="UP000192591"/>
    </source>
</evidence>
<evidence type="ECO:0000256" key="1">
    <source>
        <dbReference type="SAM" id="MobiDB-lite"/>
    </source>
</evidence>
<name>A0A1V9A600_SACPI</name>
<dbReference type="Proteomes" id="UP000192591">
    <property type="component" value="Unassembled WGS sequence"/>
</dbReference>
<sequence length="124" mass="11693">MTLPAFAVGPAMSAGLVLAQQPDGEGGDGGGQGEDFGKSSPVGLLLLLVFFVAVAFLVRSMTKHLKRVPASFDRGSGTPAASGTDDSRDGGGETATSDVGSGGGSGSGDSGSGSGGDSGGGGGD</sequence>
<gene>
    <name evidence="3" type="ORF">B1813_09740</name>
</gene>
<proteinExistence type="predicted"/>
<evidence type="ECO:0000313" key="3">
    <source>
        <dbReference type="EMBL" id="OQO92468.1"/>
    </source>
</evidence>
<organism evidence="3 4">
    <name type="scientific">Saccharomonospora piscinae</name>
    <dbReference type="NCBI Taxonomy" id="687388"/>
    <lineage>
        <taxon>Bacteria</taxon>
        <taxon>Bacillati</taxon>
        <taxon>Actinomycetota</taxon>
        <taxon>Actinomycetes</taxon>
        <taxon>Pseudonocardiales</taxon>
        <taxon>Pseudonocardiaceae</taxon>
        <taxon>Saccharomonospora</taxon>
    </lineage>
</organism>
<dbReference type="STRING" id="1962155.B1813_09740"/>
<evidence type="ECO:0000256" key="2">
    <source>
        <dbReference type="SAM" id="Phobius"/>
    </source>
</evidence>
<dbReference type="AlphaFoldDB" id="A0A1V9A600"/>
<accession>A0A1V9A600</accession>
<feature type="region of interest" description="Disordered" evidence="1">
    <location>
        <begin position="67"/>
        <end position="124"/>
    </location>
</feature>
<comment type="caution">
    <text evidence="3">The sequence shown here is derived from an EMBL/GenBank/DDBJ whole genome shotgun (WGS) entry which is preliminary data.</text>
</comment>
<reference evidence="3 4" key="1">
    <citation type="submission" date="2017-02" db="EMBL/GenBank/DDBJ databases">
        <title>Draft genome of Saccharomonospora sp. 154.</title>
        <authorList>
            <person name="Alonso-Carmona G.S."/>
            <person name="De La Haba R."/>
            <person name="Vera-Gargallo B."/>
            <person name="Sandoval-Trujillo A.H."/>
            <person name="Ramirez-Duran N."/>
            <person name="Ventosa A."/>
        </authorList>
    </citation>
    <scope>NUCLEOTIDE SEQUENCE [LARGE SCALE GENOMIC DNA]</scope>
    <source>
        <strain evidence="3 4">LRS4.154</strain>
    </source>
</reference>
<dbReference type="RefSeq" id="WP_081191529.1">
    <property type="nucleotide sequence ID" value="NZ_MWIH01000005.1"/>
</dbReference>
<keyword evidence="2" id="KW-1133">Transmembrane helix</keyword>
<keyword evidence="2" id="KW-0472">Membrane</keyword>
<protein>
    <submittedName>
        <fullName evidence="3">Uncharacterized protein</fullName>
    </submittedName>
</protein>